<dbReference type="Proteomes" id="UP001163321">
    <property type="component" value="Chromosome 3"/>
</dbReference>
<sequence>MPQRSSPEYRNVKSPHPPTPRFTSETTLLTSCLEIAIDSYTAAKPHDSEKLKWKDTTSDEEFTAAVATAVEEQKFTMKVPVDVANALTVASLARATVSSSSDGETTALLQRAHELQLKRKNRIKKGQNEMNRVPIGGSPRHGQRKRRTVALPISSKDLCANKAPHKRRHVETKVHALLTARPAAEAAAAARAEAAMNEEKRKQVAAKVTKSGKIKGEKTPHGILSPVQVEKKKTPKKKRSSKARRSLEPAISLEAQIEDVSKLIKELYEEQEQDDRKMYNISKETVVSETSSCKRCQEIEDLNMEEFRRLMTYGEVSTESLATTILPLLNLQSDDVFFDLGCGTGKILVQAALQTPCKRAIGIELMQNRVQEGHKALKRLKKREIAELRDKQVEIFRGDMFVPPEEARLADATVIFINNVMFGPSLMLKVLELLKHISQLRRLVTLRKICERHGYVTCSRAGNFCIEYVHPPIKAEIDVSWADKTSVYLYERQQLPTCTERQDEHVVVTSAGATGR</sequence>
<evidence type="ECO:0000313" key="1">
    <source>
        <dbReference type="EMBL" id="KAI9915680.1"/>
    </source>
</evidence>
<accession>A0ACC0WC36</accession>
<keyword evidence="2" id="KW-1185">Reference proteome</keyword>
<comment type="caution">
    <text evidence="1">The sequence shown here is derived from an EMBL/GenBank/DDBJ whole genome shotgun (WGS) entry which is preliminary data.</text>
</comment>
<dbReference type="EMBL" id="CM047582">
    <property type="protein sequence ID" value="KAI9915680.1"/>
    <property type="molecule type" value="Genomic_DNA"/>
</dbReference>
<name>A0ACC0WC36_9STRA</name>
<proteinExistence type="predicted"/>
<organism evidence="1 2">
    <name type="scientific">Peronosclerospora sorghi</name>
    <dbReference type="NCBI Taxonomy" id="230839"/>
    <lineage>
        <taxon>Eukaryota</taxon>
        <taxon>Sar</taxon>
        <taxon>Stramenopiles</taxon>
        <taxon>Oomycota</taxon>
        <taxon>Peronosporomycetes</taxon>
        <taxon>Peronosporales</taxon>
        <taxon>Peronosporaceae</taxon>
        <taxon>Peronosclerospora</taxon>
    </lineage>
</organism>
<reference evidence="1 2" key="1">
    <citation type="journal article" date="2022" name="bioRxiv">
        <title>The genome of the oomycete Peronosclerospora sorghi, a cosmopolitan pathogen of maize and sorghum, is inflated with dispersed pseudogenes.</title>
        <authorList>
            <person name="Fletcher K."/>
            <person name="Martin F."/>
            <person name="Isakeit T."/>
            <person name="Cavanaugh K."/>
            <person name="Magill C."/>
            <person name="Michelmore R."/>
        </authorList>
    </citation>
    <scope>NUCLEOTIDE SEQUENCE [LARGE SCALE GENOMIC DNA]</scope>
    <source>
        <strain evidence="1">P6</strain>
    </source>
</reference>
<protein>
    <submittedName>
        <fullName evidence="1">Uncharacterized protein</fullName>
    </submittedName>
</protein>
<gene>
    <name evidence="1" type="ORF">PsorP6_008546</name>
</gene>
<evidence type="ECO:0000313" key="2">
    <source>
        <dbReference type="Proteomes" id="UP001163321"/>
    </source>
</evidence>